<organism evidence="1 2">
    <name type="scientific">Streptomyces griseoaurantiacus</name>
    <dbReference type="NCBI Taxonomy" id="68213"/>
    <lineage>
        <taxon>Bacteria</taxon>
        <taxon>Bacillati</taxon>
        <taxon>Actinomycetota</taxon>
        <taxon>Actinomycetes</taxon>
        <taxon>Kitasatosporales</taxon>
        <taxon>Streptomycetaceae</taxon>
        <taxon>Streptomyces</taxon>
        <taxon>Streptomyces aurantiacus group</taxon>
    </lineage>
</organism>
<dbReference type="AlphaFoldDB" id="A0A1G7N894"/>
<sequence length="39" mass="4508">MLNDPPNGGKYPNVITGMSTFEFREKCHRLPVTYVIPER</sequence>
<evidence type="ECO:0000313" key="2">
    <source>
        <dbReference type="Proteomes" id="UP000198614"/>
    </source>
</evidence>
<dbReference type="Proteomes" id="UP000198614">
    <property type="component" value="Unassembled WGS sequence"/>
</dbReference>
<proteinExistence type="predicted"/>
<evidence type="ECO:0000313" key="1">
    <source>
        <dbReference type="EMBL" id="SDF70285.1"/>
    </source>
</evidence>
<dbReference type="EMBL" id="FNAX01000010">
    <property type="protein sequence ID" value="SDF70285.1"/>
    <property type="molecule type" value="Genomic_DNA"/>
</dbReference>
<name>A0A1G7N894_9ACTN</name>
<accession>A0A1G7N894</accession>
<gene>
    <name evidence="1" type="ORF">SAMN05216260_11068</name>
</gene>
<protein>
    <submittedName>
        <fullName evidence="1">Uncharacterized protein</fullName>
    </submittedName>
</protein>
<reference evidence="1 2" key="1">
    <citation type="submission" date="2016-10" db="EMBL/GenBank/DDBJ databases">
        <authorList>
            <person name="de Groot N.N."/>
        </authorList>
    </citation>
    <scope>NUCLEOTIDE SEQUENCE [LARGE SCALE GENOMIC DNA]</scope>
    <source>
        <strain evidence="1 2">CGMCC 4.1859</strain>
    </source>
</reference>